<dbReference type="GO" id="GO:0050660">
    <property type="term" value="F:flavin adenine dinucleotide binding"/>
    <property type="evidence" value="ECO:0007669"/>
    <property type="project" value="InterPro"/>
</dbReference>
<dbReference type="Pfam" id="PF00766">
    <property type="entry name" value="ETF_alpha"/>
    <property type="match status" value="1"/>
</dbReference>
<dbReference type="Pfam" id="PF01012">
    <property type="entry name" value="ETF"/>
    <property type="match status" value="1"/>
</dbReference>
<dbReference type="SMART" id="SM00893">
    <property type="entry name" value="ETF"/>
    <property type="match status" value="1"/>
</dbReference>
<evidence type="ECO:0000313" key="4">
    <source>
        <dbReference type="EMBL" id="PWJ12997.1"/>
    </source>
</evidence>
<dbReference type="EMBL" id="QGDI01000005">
    <property type="protein sequence ID" value="PWJ12997.1"/>
    <property type="molecule type" value="Genomic_DNA"/>
</dbReference>
<dbReference type="SUPFAM" id="SSF52467">
    <property type="entry name" value="DHS-like NAD/FAD-binding domain"/>
    <property type="match status" value="1"/>
</dbReference>
<evidence type="ECO:0000313" key="5">
    <source>
        <dbReference type="Proteomes" id="UP000245720"/>
    </source>
</evidence>
<dbReference type="PIRSF" id="PIRSF000089">
    <property type="entry name" value="Electra_flavoP_a"/>
    <property type="match status" value="1"/>
</dbReference>
<feature type="binding site" evidence="2">
    <location>
        <begin position="255"/>
        <end position="259"/>
    </location>
    <ligand>
        <name>FAD</name>
        <dbReference type="ChEBI" id="CHEBI:57692"/>
    </ligand>
</feature>
<feature type="domain" description="Electron transfer flavoprotein alpha/beta-subunit N-terminal" evidence="3">
    <location>
        <begin position="6"/>
        <end position="187"/>
    </location>
</feature>
<dbReference type="OrthoDB" id="9770286at2"/>
<proteinExistence type="inferred from homology"/>
<evidence type="ECO:0000256" key="2">
    <source>
        <dbReference type="PIRSR" id="PIRSR000089-1"/>
    </source>
</evidence>
<keyword evidence="2" id="KW-0274">FAD</keyword>
<dbReference type="SUPFAM" id="SSF52402">
    <property type="entry name" value="Adenine nucleotide alpha hydrolases-like"/>
    <property type="match status" value="1"/>
</dbReference>
<feature type="binding site" evidence="2">
    <location>
        <position position="216"/>
    </location>
    <ligand>
        <name>FAD</name>
        <dbReference type="ChEBI" id="CHEBI:57692"/>
    </ligand>
</feature>
<dbReference type="GO" id="GO:0033539">
    <property type="term" value="P:fatty acid beta-oxidation using acyl-CoA dehydrogenase"/>
    <property type="evidence" value="ECO:0007669"/>
    <property type="project" value="TreeGrafter"/>
</dbReference>
<comment type="similarity">
    <text evidence="1">Belongs to the ETF alpha-subunit/FixB family.</text>
</comment>
<keyword evidence="2" id="KW-0285">Flavoprotein</keyword>
<dbReference type="RefSeq" id="WP_109726286.1">
    <property type="nucleotide sequence ID" value="NZ_CAMOTJ010000004.1"/>
</dbReference>
<dbReference type="InterPro" id="IPR014730">
    <property type="entry name" value="ETF_a/b_N"/>
</dbReference>
<accession>A0A315Y2T0</accession>
<dbReference type="AlphaFoldDB" id="A0A315Y2T0"/>
<dbReference type="PANTHER" id="PTHR43153:SF1">
    <property type="entry name" value="ELECTRON TRANSFER FLAVOPROTEIN SUBUNIT ALPHA, MITOCHONDRIAL"/>
    <property type="match status" value="1"/>
</dbReference>
<evidence type="ECO:0000256" key="1">
    <source>
        <dbReference type="ARBA" id="ARBA00005817"/>
    </source>
</evidence>
<reference evidence="4 5" key="1">
    <citation type="submission" date="2018-05" db="EMBL/GenBank/DDBJ databases">
        <title>The Hungate 1000. A catalogue of reference genomes from the rumen microbiome.</title>
        <authorList>
            <person name="Kelly W."/>
        </authorList>
    </citation>
    <scope>NUCLEOTIDE SEQUENCE [LARGE SCALE GENOMIC DNA]</scope>
    <source>
        <strain evidence="4 5">SAb67</strain>
    </source>
</reference>
<dbReference type="GO" id="GO:0009055">
    <property type="term" value="F:electron transfer activity"/>
    <property type="evidence" value="ECO:0007669"/>
    <property type="project" value="InterPro"/>
</dbReference>
<dbReference type="InterPro" id="IPR001308">
    <property type="entry name" value="ETF_a/FixB"/>
</dbReference>
<dbReference type="InterPro" id="IPR014731">
    <property type="entry name" value="ETF_asu_C"/>
</dbReference>
<dbReference type="PANTHER" id="PTHR43153">
    <property type="entry name" value="ELECTRON TRANSFER FLAVOPROTEIN ALPHA"/>
    <property type="match status" value="1"/>
</dbReference>
<dbReference type="InterPro" id="IPR029035">
    <property type="entry name" value="DHS-like_NAD/FAD-binding_dom"/>
</dbReference>
<comment type="cofactor">
    <cofactor evidence="2">
        <name>FAD</name>
        <dbReference type="ChEBI" id="CHEBI:57692"/>
    </cofactor>
    <text evidence="2">Binds 1 FAD per dimer.</text>
</comment>
<feature type="binding site" evidence="2">
    <location>
        <position position="293"/>
    </location>
    <ligand>
        <name>FAD</name>
        <dbReference type="ChEBI" id="CHEBI:57692"/>
    </ligand>
</feature>
<gene>
    <name evidence="4" type="ORF">IE37_01495</name>
</gene>
<dbReference type="Proteomes" id="UP000245720">
    <property type="component" value="Unassembled WGS sequence"/>
</dbReference>
<dbReference type="InterPro" id="IPR014729">
    <property type="entry name" value="Rossmann-like_a/b/a_fold"/>
</dbReference>
<organism evidence="4 5">
    <name type="scientific">Ruminococcus flavefaciens</name>
    <dbReference type="NCBI Taxonomy" id="1265"/>
    <lineage>
        <taxon>Bacteria</taxon>
        <taxon>Bacillati</taxon>
        <taxon>Bacillota</taxon>
        <taxon>Clostridia</taxon>
        <taxon>Eubacteriales</taxon>
        <taxon>Oscillospiraceae</taxon>
        <taxon>Ruminococcus</taxon>
    </lineage>
</organism>
<comment type="caution">
    <text evidence="4">The sequence shown here is derived from an EMBL/GenBank/DDBJ whole genome shotgun (WGS) entry which is preliminary data.</text>
</comment>
<dbReference type="Gene3D" id="3.40.50.620">
    <property type="entry name" value="HUPs"/>
    <property type="match status" value="1"/>
</dbReference>
<protein>
    <submittedName>
        <fullName evidence="4">Electron transfer flavoprotein alpha subunit</fullName>
    </submittedName>
</protein>
<name>A0A315Y2T0_RUMFL</name>
<dbReference type="Gene3D" id="3.40.50.1220">
    <property type="entry name" value="TPP-binding domain"/>
    <property type="match status" value="1"/>
</dbReference>
<evidence type="ECO:0000259" key="3">
    <source>
        <dbReference type="SMART" id="SM00893"/>
    </source>
</evidence>
<feature type="binding site" evidence="2">
    <location>
        <begin position="272"/>
        <end position="279"/>
    </location>
    <ligand>
        <name>FAD</name>
        <dbReference type="ChEBI" id="CHEBI:57692"/>
    </ligand>
</feature>
<sequence length="321" mass="35817">MDKRNIWVVCDAFDHVDSFTGQLISKAYQLSKESNGCVQVIFLGDTSEDELKRCALYGADEVVYQHCETKDERLWLDILSDIYSSIGADVIMFTNSDFSKTLSSFFASRFEVGLTADCIDICFEDENGFVFERAAMSDSVQARIICIDSQCCTCTVKKNAFVENVINEVKELSIRKWDYKGSFNTDDTYEVISCVKREIENSADLDNAKIVFGVGRGVKDKETFDLICQAGKKYNAVVVGTKCVVDDGLLPKKYQVGQSGRSIAPDIYIAFGISGANQHLVGIRNSRQIIAVNNNENAPIFNIADVKIVADVKEFIKEFSE</sequence>